<sequence>MPLLSLITDCFGKSRLPALNPNAVDLRVSEFSGILSGVRKMLFHRRKNIIFALRIRSELSRSTALALNPARFYSIKSKSGCFKF</sequence>
<dbReference type="EMBL" id="CP061800">
    <property type="protein sequence ID" value="QTA90544.1"/>
    <property type="molecule type" value="Genomic_DNA"/>
</dbReference>
<gene>
    <name evidence="1" type="ORF">dnm_066040</name>
</gene>
<organism evidence="1 2">
    <name type="scientific">Desulfonema magnum</name>
    <dbReference type="NCBI Taxonomy" id="45655"/>
    <lineage>
        <taxon>Bacteria</taxon>
        <taxon>Pseudomonadati</taxon>
        <taxon>Thermodesulfobacteriota</taxon>
        <taxon>Desulfobacteria</taxon>
        <taxon>Desulfobacterales</taxon>
        <taxon>Desulfococcaceae</taxon>
        <taxon>Desulfonema</taxon>
    </lineage>
</organism>
<evidence type="ECO:0000313" key="2">
    <source>
        <dbReference type="Proteomes" id="UP000663722"/>
    </source>
</evidence>
<reference evidence="1" key="1">
    <citation type="journal article" date="2021" name="Microb. Physiol.">
        <title>Proteogenomic Insights into the Physiology of Marine, Sulfate-Reducing, Filamentous Desulfonema limicola and Desulfonema magnum.</title>
        <authorList>
            <person name="Schnaars V."/>
            <person name="Wohlbrand L."/>
            <person name="Scheve S."/>
            <person name="Hinrichs C."/>
            <person name="Reinhardt R."/>
            <person name="Rabus R."/>
        </authorList>
    </citation>
    <scope>NUCLEOTIDE SEQUENCE</scope>
    <source>
        <strain evidence="1">4be13</strain>
    </source>
</reference>
<accession>A0A975BRK4</accession>
<dbReference type="Proteomes" id="UP000663722">
    <property type="component" value="Chromosome"/>
</dbReference>
<keyword evidence="2" id="KW-1185">Reference proteome</keyword>
<dbReference type="KEGG" id="dmm:dnm_066040"/>
<evidence type="ECO:0000313" key="1">
    <source>
        <dbReference type="EMBL" id="QTA90544.1"/>
    </source>
</evidence>
<dbReference type="AlphaFoldDB" id="A0A975BRK4"/>
<name>A0A975BRK4_9BACT</name>
<proteinExistence type="predicted"/>
<protein>
    <submittedName>
        <fullName evidence="1">Uncharacterized protein</fullName>
    </submittedName>
</protein>